<dbReference type="Pfam" id="PF06741">
    <property type="entry name" value="LsmAD"/>
    <property type="match status" value="1"/>
</dbReference>
<feature type="region of interest" description="Disordered" evidence="1">
    <location>
        <begin position="553"/>
        <end position="625"/>
    </location>
</feature>
<dbReference type="PANTHER" id="PTHR12854:SF7">
    <property type="entry name" value="ATAXIN-2 HOMOLOG"/>
    <property type="match status" value="1"/>
</dbReference>
<dbReference type="SMART" id="SM01272">
    <property type="entry name" value="LsmAD"/>
    <property type="match status" value="1"/>
</dbReference>
<sequence length="1021" mass="110691">MQNSSSLSGETASPMKHMNDRMMFLLANLTGLAGNITLKNGEKYTGVLSGTSLDPSEMRYVFKMVKRVQSARDAGVNGPSEATDDYVGVGDFHVMTFDIGDVADFNVSNVVLEKTSSKTPNGMSSNFRTDTDISGNMAIRERNLQRWEPSADTDVNLSLESSNTATEWDQFATNEKMFGVKSNYDESFYTTTINRSNPHYAEIEARAEKIAREIEGSSATNAHVMEERGHIAADDKGIDEEDKYSGVRRDFPPLPTGQANKYTPPARRAPTSQATVPGAPVDPAIISAQIARPGSTSSKAAHSAEATKLGTDSKAELPLPSKPEAPTDAPLKSDSQAAMNKLAEQNQKLNAALKPMVGGIPQRKPAGPPNATANVENELLDRFKEFSAAEKLRMSDRQRAISRESKAVKLNDLRKFSQNFKLHTPVPQDLVPILAKDENKQQQIVEKALRAVQELKSTPPKRASAPVDPKTVRTATAKAETTHTSPVAPADRQNNQRQRLAHNPYNSASMRNERPGQSQHVSQTPARSGTGLLSTRLALSQQQHKAGAVPYHNVPQPIPPMHDLRIPPPTGPSASSSSVQTPSSTVSARFNVKAPDFRPNPAANTFLPGSNHTSPRPRPSSAAKIEPRKVTTSFFGAQKPTGELLPLDDLFNPIKRALKEAQEQAKNQGSPAPTPVNGGIPYPFKTFPTWDFPEANKERGYLEMFERVSVTQPVPTPQAAMGNGPIPNQHQLPPHLQHGPPSGPQAQTPHHTPRHPPVQPHHGQGPHHFDGHHMQFSQSTPSVHPSPRTMPPYMYGAQPQAMPVFSQQPPMQAYGMSPGMQHAGLRQHGGPQFVNGPAPAMGGQMMANQPSNGPFMTVPANPPMQMYSPGPTHAFPHYPGQMPVPPGSSGFPSPRPGGAQMMTHQGSQQGHQPQQLMYVPPGQVPHMFPQIPSGPSRLHASNRLGRGLTGTVTPMRGPYPQPQQPHFGSPHQHNPYPQQPYRGTPSANYSQPMVQQHSMPPQAPLPAGPVNHGPEGNEEGK</sequence>
<dbReference type="Proteomes" id="UP000799536">
    <property type="component" value="Unassembled WGS sequence"/>
</dbReference>
<feature type="compositionally biased region" description="Low complexity" evidence="1">
    <location>
        <begin position="572"/>
        <end position="588"/>
    </location>
</feature>
<feature type="region of interest" description="Disordered" evidence="1">
    <location>
        <begin position="455"/>
        <end position="528"/>
    </location>
</feature>
<evidence type="ECO:0000259" key="2">
    <source>
        <dbReference type="SMART" id="SM01272"/>
    </source>
</evidence>
<accession>A0A9P4JLL2</accession>
<dbReference type="Pfam" id="PF14438">
    <property type="entry name" value="SM-ATX"/>
    <property type="match status" value="1"/>
</dbReference>
<evidence type="ECO:0000313" key="3">
    <source>
        <dbReference type="EMBL" id="KAF2200441.1"/>
    </source>
</evidence>
<dbReference type="OrthoDB" id="2275718at2759"/>
<evidence type="ECO:0000313" key="4">
    <source>
        <dbReference type="Proteomes" id="UP000799536"/>
    </source>
</evidence>
<feature type="compositionally biased region" description="Basic and acidic residues" evidence="1">
    <location>
        <begin position="224"/>
        <end position="236"/>
    </location>
</feature>
<dbReference type="AlphaFoldDB" id="A0A9P4JLL2"/>
<feature type="domain" description="LsmAD" evidence="2">
    <location>
        <begin position="178"/>
        <end position="250"/>
    </location>
</feature>
<feature type="region of interest" description="Disordered" evidence="1">
    <location>
        <begin position="292"/>
        <end position="334"/>
    </location>
</feature>
<feature type="compositionally biased region" description="Polar residues" evidence="1">
    <location>
        <begin position="492"/>
        <end position="528"/>
    </location>
</feature>
<protein>
    <recommendedName>
        <fullName evidence="2">LsmAD domain-containing protein</fullName>
    </recommendedName>
</protein>
<dbReference type="GO" id="GO:0034063">
    <property type="term" value="P:stress granule assembly"/>
    <property type="evidence" value="ECO:0007669"/>
    <property type="project" value="TreeGrafter"/>
</dbReference>
<reference evidence="3" key="1">
    <citation type="journal article" date="2020" name="Stud. Mycol.">
        <title>101 Dothideomycetes genomes: a test case for predicting lifestyles and emergence of pathogens.</title>
        <authorList>
            <person name="Haridas S."/>
            <person name="Albert R."/>
            <person name="Binder M."/>
            <person name="Bloem J."/>
            <person name="Labutti K."/>
            <person name="Salamov A."/>
            <person name="Andreopoulos B."/>
            <person name="Baker S."/>
            <person name="Barry K."/>
            <person name="Bills G."/>
            <person name="Bluhm B."/>
            <person name="Cannon C."/>
            <person name="Castanera R."/>
            <person name="Culley D."/>
            <person name="Daum C."/>
            <person name="Ezra D."/>
            <person name="Gonzalez J."/>
            <person name="Henrissat B."/>
            <person name="Kuo A."/>
            <person name="Liang C."/>
            <person name="Lipzen A."/>
            <person name="Lutzoni F."/>
            <person name="Magnuson J."/>
            <person name="Mondo S."/>
            <person name="Nolan M."/>
            <person name="Ohm R."/>
            <person name="Pangilinan J."/>
            <person name="Park H.-J."/>
            <person name="Ramirez L."/>
            <person name="Alfaro M."/>
            <person name="Sun H."/>
            <person name="Tritt A."/>
            <person name="Yoshinaga Y."/>
            <person name="Zwiers L.-H."/>
            <person name="Turgeon B."/>
            <person name="Goodwin S."/>
            <person name="Spatafora J."/>
            <person name="Crous P."/>
            <person name="Grigoriev I."/>
        </authorList>
    </citation>
    <scope>NUCLEOTIDE SEQUENCE</scope>
    <source>
        <strain evidence="3">ATCC 74209</strain>
    </source>
</reference>
<feature type="region of interest" description="Disordered" evidence="1">
    <location>
        <begin position="887"/>
        <end position="1021"/>
    </location>
</feature>
<keyword evidence="4" id="KW-1185">Reference proteome</keyword>
<dbReference type="InterPro" id="IPR045117">
    <property type="entry name" value="ATXN2-like"/>
</dbReference>
<feature type="region of interest" description="Disordered" evidence="1">
    <location>
        <begin position="714"/>
        <end position="787"/>
    </location>
</feature>
<feature type="compositionally biased region" description="Low complexity" evidence="1">
    <location>
        <begin position="887"/>
        <end position="915"/>
    </location>
</feature>
<organism evidence="3 4">
    <name type="scientific">Delitschia confertaspora ATCC 74209</name>
    <dbReference type="NCBI Taxonomy" id="1513339"/>
    <lineage>
        <taxon>Eukaryota</taxon>
        <taxon>Fungi</taxon>
        <taxon>Dikarya</taxon>
        <taxon>Ascomycota</taxon>
        <taxon>Pezizomycotina</taxon>
        <taxon>Dothideomycetes</taxon>
        <taxon>Pleosporomycetidae</taxon>
        <taxon>Pleosporales</taxon>
        <taxon>Delitschiaceae</taxon>
        <taxon>Delitschia</taxon>
    </lineage>
</organism>
<name>A0A9P4JLL2_9PLEO</name>
<proteinExistence type="predicted"/>
<feature type="compositionally biased region" description="Low complexity" evidence="1">
    <location>
        <begin position="725"/>
        <end position="740"/>
    </location>
</feature>
<dbReference type="GO" id="GO:0003729">
    <property type="term" value="F:mRNA binding"/>
    <property type="evidence" value="ECO:0007669"/>
    <property type="project" value="TreeGrafter"/>
</dbReference>
<dbReference type="InterPro" id="IPR009604">
    <property type="entry name" value="LsmAD_domain"/>
</dbReference>
<feature type="region of interest" description="Disordered" evidence="1">
    <location>
        <begin position="217"/>
        <end position="279"/>
    </location>
</feature>
<dbReference type="PANTHER" id="PTHR12854">
    <property type="entry name" value="ATAXIN 2-RELATED"/>
    <property type="match status" value="1"/>
</dbReference>
<gene>
    <name evidence="3" type="ORF">GQ43DRAFT_73040</name>
</gene>
<feature type="compositionally biased region" description="Low complexity" evidence="1">
    <location>
        <begin position="970"/>
        <end position="981"/>
    </location>
</feature>
<dbReference type="GO" id="GO:0010494">
    <property type="term" value="C:cytoplasmic stress granule"/>
    <property type="evidence" value="ECO:0007669"/>
    <property type="project" value="TreeGrafter"/>
</dbReference>
<feature type="compositionally biased region" description="Polar residues" evidence="1">
    <location>
        <begin position="985"/>
        <end position="999"/>
    </location>
</feature>
<feature type="compositionally biased region" description="Pro residues" evidence="1">
    <location>
        <begin position="556"/>
        <end position="571"/>
    </location>
</feature>
<dbReference type="EMBL" id="ML994022">
    <property type="protein sequence ID" value="KAF2200441.1"/>
    <property type="molecule type" value="Genomic_DNA"/>
</dbReference>
<dbReference type="InterPro" id="IPR025852">
    <property type="entry name" value="SM_dom_ATX"/>
</dbReference>
<comment type="caution">
    <text evidence="3">The sequence shown here is derived from an EMBL/GenBank/DDBJ whole genome shotgun (WGS) entry which is preliminary data.</text>
</comment>
<evidence type="ECO:0000256" key="1">
    <source>
        <dbReference type="SAM" id="MobiDB-lite"/>
    </source>
</evidence>